<keyword evidence="3 8" id="KW-0479">Metal-binding</keyword>
<accession>A0A9Q0YGU9</accession>
<evidence type="ECO:0000256" key="3">
    <source>
        <dbReference type="ARBA" id="ARBA00022723"/>
    </source>
</evidence>
<dbReference type="InterPro" id="IPR036375">
    <property type="entry name" value="Hemopexin-like_dom_sf"/>
</dbReference>
<evidence type="ECO:0000256" key="11">
    <source>
        <dbReference type="PIRSR" id="PIRSR621190-5"/>
    </source>
</evidence>
<feature type="signal peptide" evidence="13">
    <location>
        <begin position="1"/>
        <end position="22"/>
    </location>
</feature>
<feature type="binding site" evidence="9">
    <location>
        <position position="242"/>
    </location>
    <ligand>
        <name>Zn(2+)</name>
        <dbReference type="ChEBI" id="CHEBI:29105"/>
        <label>2</label>
        <note>catalytic</note>
    </ligand>
</feature>
<feature type="binding site" evidence="9">
    <location>
        <position position="179"/>
    </location>
    <ligand>
        <name>Ca(2+)</name>
        <dbReference type="ChEBI" id="CHEBI:29108"/>
        <label>3</label>
    </ligand>
</feature>
<feature type="binding site" evidence="8">
    <location>
        <position position="229"/>
    </location>
    <ligand>
        <name>Zn(2+)</name>
        <dbReference type="ChEBI" id="CHEBI:29105"/>
        <label>2</label>
        <note>catalytic</note>
    </ligand>
</feature>
<feature type="active site" evidence="7">
    <location>
        <position position="226"/>
    </location>
</feature>
<keyword evidence="13" id="KW-0732">Signal</keyword>
<dbReference type="Pfam" id="PF00045">
    <property type="entry name" value="Hemopexin"/>
    <property type="match status" value="2"/>
</dbReference>
<feature type="repeat" description="Hemopexin" evidence="12">
    <location>
        <begin position="294"/>
        <end position="340"/>
    </location>
</feature>
<feature type="repeat" description="Hemopexin" evidence="12">
    <location>
        <begin position="398"/>
        <end position="447"/>
    </location>
</feature>
<organism evidence="15 16">
    <name type="scientific">Holothuria leucospilota</name>
    <name type="common">Black long sea cucumber</name>
    <name type="synonym">Mertensiothuria leucospilota</name>
    <dbReference type="NCBI Taxonomy" id="206669"/>
    <lineage>
        <taxon>Eukaryota</taxon>
        <taxon>Metazoa</taxon>
        <taxon>Echinodermata</taxon>
        <taxon>Eleutherozoa</taxon>
        <taxon>Echinozoa</taxon>
        <taxon>Holothuroidea</taxon>
        <taxon>Aspidochirotacea</taxon>
        <taxon>Aspidochirotida</taxon>
        <taxon>Holothuriidae</taxon>
        <taxon>Holothuria</taxon>
    </lineage>
</organism>
<dbReference type="GO" id="GO:0006508">
    <property type="term" value="P:proteolysis"/>
    <property type="evidence" value="ECO:0007669"/>
    <property type="project" value="UniProtKB-KW"/>
</dbReference>
<dbReference type="EMBL" id="JAIZAY010000020">
    <property type="protein sequence ID" value="KAJ8022373.1"/>
    <property type="molecule type" value="Genomic_DNA"/>
</dbReference>
<feature type="chain" id="PRO_5040120148" evidence="13">
    <location>
        <begin position="23"/>
        <end position="503"/>
    </location>
</feature>
<dbReference type="InterPro" id="IPR006026">
    <property type="entry name" value="Peptidase_Metallo"/>
</dbReference>
<evidence type="ECO:0000256" key="8">
    <source>
        <dbReference type="PIRSR" id="PIRSR001191-2"/>
    </source>
</evidence>
<evidence type="ECO:0000256" key="10">
    <source>
        <dbReference type="PIRSR" id="PIRSR621190-4"/>
    </source>
</evidence>
<sequence>MTLKLLGRVCLIVVLMAVYGLSAPVPDNRNIAIEYLTLYKYLNILEGEVSSTDFKLALQKFQQNNELDVTGQLNSATLTKMRNPTCRDTDLRFPSVGLRVRERRYSVAQGVKWTKTDITYNVLNAPTGLSKLQVLAEFQRAFNAWQSVCGLTFRYWDAPNADIIITFFSGYHGDYQVFDGPGGNLAHAYIPIDNGQGIYGDIHMDIDEQWVLRNGGINLYQVALHEIGHTLGLGHSGPNTVMHALFSPVYDSNFRLQADDIMGAQFLYGPNAGTGTVPEIMPTPGDNMPDDTCVHSVDAIATLPGDSVLTFMGQEVFKLSTKGSIEDGYPKLLTDVFGNIMSSVSKIDAAVLWPPNLLYLFVGSQYYRYTLTSLETSQPWPLDQGYPKPIVGNWYGIPNDIDSATILPNRQVYFFKGNQYFKFGYHENSYQVLPGYPRLIASHSRWAALLEAGDILASTLWSDGNIYLFTADNFYAMHGQYEFLFPGYPRSFKAEWFGCDIME</sequence>
<dbReference type="InterPro" id="IPR036365">
    <property type="entry name" value="PGBD-like_sf"/>
</dbReference>
<name>A0A9Q0YGU9_HOLLE</name>
<comment type="caution">
    <text evidence="15">The sequence shown here is derived from an EMBL/GenBank/DDBJ whole genome shotgun (WGS) entry which is preliminary data.</text>
</comment>
<comment type="similarity">
    <text evidence="1">Belongs to the peptidase M10A family.</text>
</comment>
<evidence type="ECO:0000259" key="14">
    <source>
        <dbReference type="SMART" id="SM00235"/>
    </source>
</evidence>
<evidence type="ECO:0000256" key="6">
    <source>
        <dbReference type="ARBA" id="ARBA00023049"/>
    </source>
</evidence>
<dbReference type="Pfam" id="PF01471">
    <property type="entry name" value="PG_binding_1"/>
    <property type="match status" value="1"/>
</dbReference>
<protein>
    <submittedName>
        <fullName evidence="15">Matrix metalloproteinase-14</fullName>
    </submittedName>
</protein>
<dbReference type="GO" id="GO:0030198">
    <property type="term" value="P:extracellular matrix organization"/>
    <property type="evidence" value="ECO:0007669"/>
    <property type="project" value="TreeGrafter"/>
</dbReference>
<feature type="binding site" description="in inhibited form" evidence="9">
    <location>
        <position position="86"/>
    </location>
    <ligand>
        <name>Zn(2+)</name>
        <dbReference type="ChEBI" id="CHEBI:29105"/>
        <label>2</label>
        <note>catalytic</note>
    </ligand>
</feature>
<keyword evidence="2" id="KW-0645">Protease</keyword>
<feature type="domain" description="Peptidase metallopeptidase" evidence="14">
    <location>
        <begin position="109"/>
        <end position="270"/>
    </location>
</feature>
<feature type="binding site" evidence="9">
    <location>
        <position position="350"/>
    </location>
    <ligand>
        <name>Ca(2+)</name>
        <dbReference type="ChEBI" id="CHEBI:29108"/>
        <label>5</label>
    </ligand>
</feature>
<comment type="cofactor">
    <cofactor evidence="9">
        <name>Zn(2+)</name>
        <dbReference type="ChEBI" id="CHEBI:29105"/>
    </cofactor>
    <text evidence="9">Binds 2 Zn(2+) ions per subunit.</text>
</comment>
<feature type="binding site" evidence="9">
    <location>
        <position position="208"/>
    </location>
    <ligand>
        <name>Ca(2+)</name>
        <dbReference type="ChEBI" id="CHEBI:29108"/>
        <label>3</label>
    </ligand>
</feature>
<evidence type="ECO:0000256" key="4">
    <source>
        <dbReference type="ARBA" id="ARBA00022801"/>
    </source>
</evidence>
<evidence type="ECO:0000256" key="12">
    <source>
        <dbReference type="PROSITE-ProRule" id="PRU01011"/>
    </source>
</evidence>
<dbReference type="AlphaFoldDB" id="A0A9Q0YGU9"/>
<evidence type="ECO:0000256" key="1">
    <source>
        <dbReference type="ARBA" id="ARBA00010370"/>
    </source>
</evidence>
<feature type="binding site" evidence="9">
    <location>
        <position position="300"/>
    </location>
    <ligand>
        <name>Ca(2+)</name>
        <dbReference type="ChEBI" id="CHEBI:29108"/>
        <label>5</label>
    </ligand>
</feature>
<feature type="binding site" evidence="9">
    <location>
        <position position="201"/>
    </location>
    <ligand>
        <name>Ca(2+)</name>
        <dbReference type="ChEBI" id="CHEBI:29108"/>
        <label>2</label>
    </ligand>
</feature>
<feature type="repeat" description="Hemopexin" evidence="12">
    <location>
        <begin position="452"/>
        <end position="499"/>
    </location>
</feature>
<dbReference type="PRINTS" id="PR00138">
    <property type="entry name" value="MATRIXIN"/>
</dbReference>
<evidence type="ECO:0000256" key="7">
    <source>
        <dbReference type="PIRSR" id="PIRSR001191-1"/>
    </source>
</evidence>
<feature type="binding site" evidence="9">
    <location>
        <position position="348"/>
    </location>
    <ligand>
        <name>Ca(2+)</name>
        <dbReference type="ChEBI" id="CHEBI:29108"/>
        <label>4</label>
    </ligand>
</feature>
<evidence type="ECO:0000313" key="16">
    <source>
        <dbReference type="Proteomes" id="UP001152320"/>
    </source>
</evidence>
<dbReference type="SUPFAM" id="SSF55486">
    <property type="entry name" value="Metalloproteases ('zincins'), catalytic domain"/>
    <property type="match status" value="1"/>
</dbReference>
<keyword evidence="5 8" id="KW-0862">Zinc</keyword>
<feature type="short sequence motif" description="Cysteine switch" evidence="11">
    <location>
        <begin position="84"/>
        <end position="96"/>
    </location>
</feature>
<keyword evidence="16" id="KW-1185">Reference proteome</keyword>
<dbReference type="PIRSF" id="PIRSF001191">
    <property type="entry name" value="Peptidase_M10A_matrix"/>
    <property type="match status" value="1"/>
</dbReference>
<evidence type="ECO:0000256" key="2">
    <source>
        <dbReference type="ARBA" id="ARBA00022670"/>
    </source>
</evidence>
<feature type="binding site" evidence="8">
    <location>
        <position position="225"/>
    </location>
    <ligand>
        <name>Zn(2+)</name>
        <dbReference type="ChEBI" id="CHEBI:29105"/>
        <label>2</label>
        <note>catalytic</note>
    </ligand>
</feature>
<dbReference type="SMART" id="SM00120">
    <property type="entry name" value="HX"/>
    <property type="match status" value="4"/>
</dbReference>
<feature type="repeat" description="Hemopexin" evidence="12">
    <location>
        <begin position="344"/>
        <end position="397"/>
    </location>
</feature>
<comment type="cofactor">
    <cofactor evidence="9">
        <name>Ca(2+)</name>
        <dbReference type="ChEBI" id="CHEBI:29108"/>
    </cofactor>
    <text evidence="9">Can bind about 5 Ca(2+) ions per subunit.</text>
</comment>
<dbReference type="SUPFAM" id="SSF47090">
    <property type="entry name" value="PGBD-like"/>
    <property type="match status" value="1"/>
</dbReference>
<keyword evidence="9" id="KW-0106">Calcium</keyword>
<dbReference type="Gene3D" id="3.40.390.10">
    <property type="entry name" value="Collagenase (Catalytic Domain)"/>
    <property type="match status" value="1"/>
</dbReference>
<feature type="binding site" evidence="9">
    <location>
        <position position="203"/>
    </location>
    <ligand>
        <name>Zn(2+)</name>
        <dbReference type="ChEBI" id="CHEBI:29105"/>
        <label>1</label>
    </ligand>
</feature>
<dbReference type="CDD" id="cd04278">
    <property type="entry name" value="ZnMc_MMP"/>
    <property type="match status" value="1"/>
</dbReference>
<dbReference type="Gene3D" id="2.110.10.10">
    <property type="entry name" value="Hemopexin-like domain"/>
    <property type="match status" value="1"/>
</dbReference>
<evidence type="ECO:0000313" key="15">
    <source>
        <dbReference type="EMBL" id="KAJ8022373.1"/>
    </source>
</evidence>
<feature type="binding site" evidence="9">
    <location>
        <position position="187"/>
    </location>
    <ligand>
        <name>Zn(2+)</name>
        <dbReference type="ChEBI" id="CHEBI:29105"/>
        <label>1</label>
    </ligand>
</feature>
<dbReference type="GO" id="GO:0005615">
    <property type="term" value="C:extracellular space"/>
    <property type="evidence" value="ECO:0007669"/>
    <property type="project" value="TreeGrafter"/>
</dbReference>
<feature type="binding site" evidence="9">
    <location>
        <position position="180"/>
    </location>
    <ligand>
        <name>Ca(2+)</name>
        <dbReference type="ChEBI" id="CHEBI:29108"/>
        <label>3</label>
    </ligand>
</feature>
<dbReference type="InterPro" id="IPR033739">
    <property type="entry name" value="M10A_MMP"/>
</dbReference>
<dbReference type="SMART" id="SM00235">
    <property type="entry name" value="ZnMc"/>
    <property type="match status" value="1"/>
</dbReference>
<dbReference type="GO" id="GO:0004222">
    <property type="term" value="F:metalloendopeptidase activity"/>
    <property type="evidence" value="ECO:0007669"/>
    <property type="project" value="InterPro"/>
</dbReference>
<gene>
    <name evidence="15" type="ORF">HOLleu_37253</name>
</gene>
<feature type="binding site" evidence="8">
    <location>
        <position position="235"/>
    </location>
    <ligand>
        <name>Zn(2+)</name>
        <dbReference type="ChEBI" id="CHEBI:29105"/>
        <label>2</label>
        <note>catalytic</note>
    </ligand>
</feature>
<feature type="binding site" evidence="9">
    <location>
        <position position="174"/>
    </location>
    <ligand>
        <name>Zn(2+)</name>
        <dbReference type="ChEBI" id="CHEBI:29105"/>
        <label>1</label>
    </ligand>
</feature>
<dbReference type="GO" id="GO:0008270">
    <property type="term" value="F:zinc ion binding"/>
    <property type="evidence" value="ECO:0007669"/>
    <property type="project" value="InterPro"/>
</dbReference>
<evidence type="ECO:0000256" key="13">
    <source>
        <dbReference type="SAM" id="SignalP"/>
    </source>
</evidence>
<dbReference type="GO" id="GO:0030574">
    <property type="term" value="P:collagen catabolic process"/>
    <property type="evidence" value="ECO:0007669"/>
    <property type="project" value="TreeGrafter"/>
</dbReference>
<dbReference type="Proteomes" id="UP001152320">
    <property type="component" value="Chromosome 20"/>
</dbReference>
<feature type="binding site" evidence="9">
    <location>
        <position position="205"/>
    </location>
    <ligand>
        <name>Ca(2+)</name>
        <dbReference type="ChEBI" id="CHEBI:29108"/>
        <label>3</label>
    </ligand>
</feature>
<feature type="binding site" evidence="9">
    <location>
        <position position="208"/>
    </location>
    <ligand>
        <name>Ca(2+)</name>
        <dbReference type="ChEBI" id="CHEBI:29108"/>
        <label>1</label>
    </ligand>
</feature>
<evidence type="ECO:0000256" key="9">
    <source>
        <dbReference type="PIRSR" id="PIRSR621190-2"/>
    </source>
</evidence>
<dbReference type="InterPro" id="IPR001818">
    <property type="entry name" value="Pept_M10_metallopeptidase"/>
</dbReference>
<keyword evidence="6" id="KW-0482">Metalloprotease</keyword>
<evidence type="ECO:0000256" key="5">
    <source>
        <dbReference type="ARBA" id="ARBA00022833"/>
    </source>
</evidence>
<feature type="modified residue" description="Phosphotyrosine; by PKDCC" evidence="10">
    <location>
        <position position="386"/>
    </location>
</feature>
<feature type="binding site" evidence="9">
    <location>
        <position position="162"/>
    </location>
    <ligand>
        <name>Ca(2+)</name>
        <dbReference type="ChEBI" id="CHEBI:29108"/>
        <label>2</label>
    </ligand>
</feature>
<dbReference type="OrthoDB" id="406838at2759"/>
<dbReference type="PANTHER" id="PTHR10201:SF294">
    <property type="entry name" value="MATRIX METALLOPROTEINASE 16"/>
    <property type="match status" value="1"/>
</dbReference>
<dbReference type="Pfam" id="PF00413">
    <property type="entry name" value="Peptidase_M10"/>
    <property type="match status" value="1"/>
</dbReference>
<dbReference type="InterPro" id="IPR018487">
    <property type="entry name" value="Hemopexin-like_repeat"/>
</dbReference>
<feature type="binding site" evidence="9">
    <location>
        <position position="172"/>
    </location>
    <ligand>
        <name>Zn(2+)</name>
        <dbReference type="ChEBI" id="CHEBI:29105"/>
        <label>1</label>
    </ligand>
</feature>
<dbReference type="GO" id="GO:0031012">
    <property type="term" value="C:extracellular matrix"/>
    <property type="evidence" value="ECO:0007669"/>
    <property type="project" value="InterPro"/>
</dbReference>
<dbReference type="PROSITE" id="PS51642">
    <property type="entry name" value="HEMOPEXIN_2"/>
    <property type="match status" value="4"/>
</dbReference>
<dbReference type="PANTHER" id="PTHR10201">
    <property type="entry name" value="MATRIX METALLOPROTEINASE"/>
    <property type="match status" value="1"/>
</dbReference>
<dbReference type="InterPro" id="IPR002477">
    <property type="entry name" value="Peptidoglycan-bd-like"/>
</dbReference>
<reference evidence="15" key="1">
    <citation type="submission" date="2021-10" db="EMBL/GenBank/DDBJ databases">
        <title>Tropical sea cucumber genome reveals ecological adaptation and Cuvierian tubules defense mechanism.</title>
        <authorList>
            <person name="Chen T."/>
        </authorList>
    </citation>
    <scope>NUCLEOTIDE SEQUENCE</scope>
    <source>
        <strain evidence="15">Nanhai2018</strain>
        <tissue evidence="15">Muscle</tissue>
    </source>
</reference>
<proteinExistence type="inferred from homology"/>
<dbReference type="InterPro" id="IPR021190">
    <property type="entry name" value="Pept_M10A"/>
</dbReference>
<feature type="binding site" evidence="9">
    <location>
        <position position="404"/>
    </location>
    <ligand>
        <name>Ca(2+)</name>
        <dbReference type="ChEBI" id="CHEBI:29108"/>
        <label>5</label>
    </ligand>
</feature>
<keyword evidence="4" id="KW-0378">Hydrolase</keyword>
<feature type="binding site" evidence="9">
    <location>
        <position position="298"/>
    </location>
    <ligand>
        <name>Ca(2+)</name>
        <dbReference type="ChEBI" id="CHEBI:29108"/>
        <label>4</label>
    </ligand>
</feature>
<dbReference type="SUPFAM" id="SSF50923">
    <property type="entry name" value="Hemopexin-like domain"/>
    <property type="match status" value="1"/>
</dbReference>
<dbReference type="InterPro" id="IPR024079">
    <property type="entry name" value="MetalloPept_cat_dom_sf"/>
</dbReference>